<dbReference type="InterPro" id="IPR002575">
    <property type="entry name" value="Aminoglycoside_PTrfase"/>
</dbReference>
<evidence type="ECO:0000313" key="3">
    <source>
        <dbReference type="Proteomes" id="UP001447188"/>
    </source>
</evidence>
<dbReference type="InterPro" id="IPR051678">
    <property type="entry name" value="AGP_Transferase"/>
</dbReference>
<dbReference type="InterPro" id="IPR011009">
    <property type="entry name" value="Kinase-like_dom_sf"/>
</dbReference>
<dbReference type="Gene3D" id="3.90.1200.10">
    <property type="match status" value="1"/>
</dbReference>
<proteinExistence type="predicted"/>
<sequence length="456" mass="52053">MSAPPRDCVKWAVDNGSWIPVWTTEPDISVIKSLATHHLRHVLPTADLIVTFLAEGTFNRVYDVSPDPPFEFPEDESYVMRVSLPVDPHLKTSSEAATLEYIRRHTTIPVARVVAFDASADNELGFEWILMEKVPGAPLEQFWDEMSLEAKFQITKEMAGFIAQLESLRFPAIGNLYFKDEKTTGRIPVANDSDFELGEMVHMDFFLYNRIQVSGPRGPFPNPASWMAALIETEIASLNLLLPPDHPDFDPLVLALDLCTERNTILNNCDQLLRLLPLIFKSRKSKREQYVLHHSDLNTGNILIDPMSFAITGVIDWELVSTYPLWVSRRHPKFMLGQDIKLKGSVHPVEIECLVPSLVPQSGRIDHYWFQRALNIEGMALRSHFDYVMRETREKLSVADELKSEFEYYVGLLELAPHRHGPWLASIYRGRAAAKRASRRGRVRSAFVRIFKGLTR</sequence>
<gene>
    <name evidence="2" type="ORF">Q9L58_002122</name>
</gene>
<keyword evidence="3" id="KW-1185">Reference proteome</keyword>
<evidence type="ECO:0000259" key="1">
    <source>
        <dbReference type="Pfam" id="PF01636"/>
    </source>
</evidence>
<dbReference type="Proteomes" id="UP001447188">
    <property type="component" value="Unassembled WGS sequence"/>
</dbReference>
<protein>
    <recommendedName>
        <fullName evidence="1">Aminoglycoside phosphotransferase domain-containing protein</fullName>
    </recommendedName>
</protein>
<feature type="domain" description="Aminoglycoside phosphotransferase" evidence="1">
    <location>
        <begin position="51"/>
        <end position="325"/>
    </location>
</feature>
<dbReference type="PANTHER" id="PTHR21310">
    <property type="entry name" value="AMINOGLYCOSIDE PHOSPHOTRANSFERASE-RELATED-RELATED"/>
    <property type="match status" value="1"/>
</dbReference>
<organism evidence="2 3">
    <name type="scientific">Discina gigas</name>
    <dbReference type="NCBI Taxonomy" id="1032678"/>
    <lineage>
        <taxon>Eukaryota</taxon>
        <taxon>Fungi</taxon>
        <taxon>Dikarya</taxon>
        <taxon>Ascomycota</taxon>
        <taxon>Pezizomycotina</taxon>
        <taxon>Pezizomycetes</taxon>
        <taxon>Pezizales</taxon>
        <taxon>Discinaceae</taxon>
        <taxon>Discina</taxon>
    </lineage>
</organism>
<dbReference type="EMBL" id="JBBBZM010000017">
    <property type="protein sequence ID" value="KAL0638891.1"/>
    <property type="molecule type" value="Genomic_DNA"/>
</dbReference>
<dbReference type="Pfam" id="PF01636">
    <property type="entry name" value="APH"/>
    <property type="match status" value="1"/>
</dbReference>
<reference evidence="2 3" key="1">
    <citation type="submission" date="2024-02" db="EMBL/GenBank/DDBJ databases">
        <title>Discinaceae phylogenomics.</title>
        <authorList>
            <person name="Dirks A.C."/>
            <person name="James T.Y."/>
        </authorList>
    </citation>
    <scope>NUCLEOTIDE SEQUENCE [LARGE SCALE GENOMIC DNA]</scope>
    <source>
        <strain evidence="2 3">ACD0624</strain>
    </source>
</reference>
<accession>A0ABR3GTH1</accession>
<comment type="caution">
    <text evidence="2">The sequence shown here is derived from an EMBL/GenBank/DDBJ whole genome shotgun (WGS) entry which is preliminary data.</text>
</comment>
<evidence type="ECO:0000313" key="2">
    <source>
        <dbReference type="EMBL" id="KAL0638891.1"/>
    </source>
</evidence>
<dbReference type="SUPFAM" id="SSF56112">
    <property type="entry name" value="Protein kinase-like (PK-like)"/>
    <property type="match status" value="1"/>
</dbReference>
<dbReference type="PANTHER" id="PTHR21310:SF13">
    <property type="entry name" value="AMINOGLYCOSIDE PHOSPHOTRANSFERASE DOMAIN-CONTAINING PROTEIN"/>
    <property type="match status" value="1"/>
</dbReference>
<name>A0ABR3GTH1_9PEZI</name>